<reference evidence="1 2" key="1">
    <citation type="submission" date="2020-11" db="EMBL/GenBank/DDBJ databases">
        <title>Hymenobacter sp.</title>
        <authorList>
            <person name="Kim M.K."/>
        </authorList>
    </citation>
    <scope>NUCLEOTIDE SEQUENCE [LARGE SCALE GENOMIC DNA]</scope>
    <source>
        <strain evidence="1 2">BT594</strain>
    </source>
</reference>
<dbReference type="Proteomes" id="UP000601099">
    <property type="component" value="Unassembled WGS sequence"/>
</dbReference>
<dbReference type="SUPFAM" id="SSF160631">
    <property type="entry name" value="SMI1/KNR4-like"/>
    <property type="match status" value="1"/>
</dbReference>
<comment type="caution">
    <text evidence="1">The sequence shown here is derived from an EMBL/GenBank/DDBJ whole genome shotgun (WGS) entry which is preliminary data.</text>
</comment>
<dbReference type="Pfam" id="PF14567">
    <property type="entry name" value="SUKH_5"/>
    <property type="match status" value="1"/>
</dbReference>
<evidence type="ECO:0000313" key="2">
    <source>
        <dbReference type="Proteomes" id="UP000601099"/>
    </source>
</evidence>
<accession>A0ABS0L7K7</accession>
<proteinExistence type="predicted"/>
<dbReference type="Gene3D" id="3.40.1580.10">
    <property type="entry name" value="SMI1/KNR4-like"/>
    <property type="match status" value="1"/>
</dbReference>
<name>A0ABS0L7K7_9BACT</name>
<sequence>MPDDTCIPAEEFTQQAATLKQLLAANADAVDFADFGEGYTGDEICAAEQALGICFPPSYRWWLKNYGGGTIGGMKSIACTKGP</sequence>
<evidence type="ECO:0000313" key="1">
    <source>
        <dbReference type="EMBL" id="MBG8556135.1"/>
    </source>
</evidence>
<keyword evidence="2" id="KW-1185">Reference proteome</keyword>
<gene>
    <name evidence="1" type="ORF">I5L79_21500</name>
</gene>
<dbReference type="RefSeq" id="WP_196957152.1">
    <property type="nucleotide sequence ID" value="NZ_JADWYK010000020.1"/>
</dbReference>
<dbReference type="InterPro" id="IPR037883">
    <property type="entry name" value="Knr4/Smi1-like_sf"/>
</dbReference>
<organism evidence="1 2">
    <name type="scientific">Hymenobacter guriensis</name>
    <dbReference type="NCBI Taxonomy" id="2793065"/>
    <lineage>
        <taxon>Bacteria</taxon>
        <taxon>Pseudomonadati</taxon>
        <taxon>Bacteroidota</taxon>
        <taxon>Cytophagia</taxon>
        <taxon>Cytophagales</taxon>
        <taxon>Hymenobacteraceae</taxon>
        <taxon>Hymenobacter</taxon>
    </lineage>
</organism>
<dbReference type="EMBL" id="JADWYK010000020">
    <property type="protein sequence ID" value="MBG8556135.1"/>
    <property type="molecule type" value="Genomic_DNA"/>
</dbReference>
<protein>
    <submittedName>
        <fullName evidence="1">SMI1/KNR4 family protein</fullName>
    </submittedName>
</protein>